<evidence type="ECO:0000256" key="3">
    <source>
        <dbReference type="ARBA" id="ARBA00022827"/>
    </source>
</evidence>
<organism evidence="6 7">
    <name type="scientific">Yoonia phaeophyticola</name>
    <dbReference type="NCBI Taxonomy" id="3137369"/>
    <lineage>
        <taxon>Bacteria</taxon>
        <taxon>Pseudomonadati</taxon>
        <taxon>Pseudomonadota</taxon>
        <taxon>Alphaproteobacteria</taxon>
        <taxon>Rhodobacterales</taxon>
        <taxon>Paracoccaceae</taxon>
        <taxon>Yoonia</taxon>
    </lineage>
</organism>
<evidence type="ECO:0000256" key="2">
    <source>
        <dbReference type="ARBA" id="ARBA00022630"/>
    </source>
</evidence>
<gene>
    <name evidence="6" type="ORF">AABB29_12205</name>
</gene>
<keyword evidence="4" id="KW-0812">Transmembrane</keyword>
<dbReference type="Pfam" id="PF01494">
    <property type="entry name" value="FAD_binding_3"/>
    <property type="match status" value="1"/>
</dbReference>
<dbReference type="PANTHER" id="PTHR43004:SF19">
    <property type="entry name" value="BINDING MONOOXYGENASE, PUTATIVE (JCVI)-RELATED"/>
    <property type="match status" value="1"/>
</dbReference>
<dbReference type="Gene3D" id="3.50.50.60">
    <property type="entry name" value="FAD/NAD(P)-binding domain"/>
    <property type="match status" value="1"/>
</dbReference>
<comment type="cofactor">
    <cofactor evidence="1">
        <name>FAD</name>
        <dbReference type="ChEBI" id="CHEBI:57692"/>
    </cofactor>
</comment>
<evidence type="ECO:0000259" key="5">
    <source>
        <dbReference type="Pfam" id="PF01494"/>
    </source>
</evidence>
<accession>A0ABZ2UZS1</accession>
<evidence type="ECO:0000256" key="4">
    <source>
        <dbReference type="SAM" id="Phobius"/>
    </source>
</evidence>
<evidence type="ECO:0000256" key="1">
    <source>
        <dbReference type="ARBA" id="ARBA00001974"/>
    </source>
</evidence>
<keyword evidence="3" id="KW-0274">FAD</keyword>
<dbReference type="InterPro" id="IPR050641">
    <property type="entry name" value="RIFMO-like"/>
</dbReference>
<dbReference type="PANTHER" id="PTHR43004">
    <property type="entry name" value="TRK SYSTEM POTASSIUM UPTAKE PROTEIN"/>
    <property type="match status" value="1"/>
</dbReference>
<dbReference type="SUPFAM" id="SSF51905">
    <property type="entry name" value="FAD/NAD(P)-binding domain"/>
    <property type="match status" value="1"/>
</dbReference>
<keyword evidence="4" id="KW-1133">Transmembrane helix</keyword>
<protein>
    <submittedName>
        <fullName evidence="6">FAD-dependent oxidoreductase</fullName>
    </submittedName>
</protein>
<sequence>MTSPSILDVTPAKPVLIVGAGPTGLTAALELARRDVPTKIIERRDGPSPLSRAVGIMPWAMDILDLSGAGASIRKKAQPVHRVEIWNGRQIATHLNLDVDPDPNQRLFCLPQNETEAILAAKLAEHGVAVQYENTLETMSEDSSDRVTARINGETEQFAFVLGADGVRSRVRDYLGEEMKGYDLPSKWSIADIDAHDWTEPGVFRVYLKDDGNAAFIIPIGPTRYRIVASEPDAIASLPVPIKVDHIHREGDFTIGIRQANSYGRGRVWIAGDAAHTHSPVGGRGMNLGIQDANEWVDRLMADRLDKKFDEGYGPARHLRGRDIIAFTENARRRAMVKDGFAKRLGLSALGTFGGFLPINRMIVRRMLRT</sequence>
<dbReference type="PRINTS" id="PR00420">
    <property type="entry name" value="RNGMNOXGNASE"/>
</dbReference>
<feature type="domain" description="FAD-binding" evidence="5">
    <location>
        <begin position="14"/>
        <end position="300"/>
    </location>
</feature>
<reference evidence="7" key="1">
    <citation type="submission" date="2024-04" db="EMBL/GenBank/DDBJ databases">
        <title>Phylogenomic analyses of a clade within the roseobacter group suggest taxonomic reassignments of species of the genera Aestuariivita, Citreicella, Loktanella, Nautella, Pelagibaca, Ruegeria, Thalassobius, Thiobacimonas and Tropicibacter, and the proposal o.</title>
        <authorList>
            <person name="Jeon C.O."/>
        </authorList>
    </citation>
    <scope>NUCLEOTIDE SEQUENCE [LARGE SCALE GENOMIC DNA]</scope>
    <source>
        <strain evidence="7">BS5-3</strain>
    </source>
</reference>
<dbReference type="RefSeq" id="WP_341365792.1">
    <property type="nucleotide sequence ID" value="NZ_CP150951.2"/>
</dbReference>
<feature type="transmembrane region" description="Helical" evidence="4">
    <location>
        <begin position="345"/>
        <end position="364"/>
    </location>
</feature>
<evidence type="ECO:0000313" key="6">
    <source>
        <dbReference type="EMBL" id="WZC47672.1"/>
    </source>
</evidence>
<proteinExistence type="predicted"/>
<dbReference type="Proteomes" id="UP001440612">
    <property type="component" value="Chromosome"/>
</dbReference>
<evidence type="ECO:0000313" key="7">
    <source>
        <dbReference type="Proteomes" id="UP001440612"/>
    </source>
</evidence>
<keyword evidence="2" id="KW-0285">Flavoprotein</keyword>
<keyword evidence="7" id="KW-1185">Reference proteome</keyword>
<dbReference type="InterPro" id="IPR036188">
    <property type="entry name" value="FAD/NAD-bd_sf"/>
</dbReference>
<keyword evidence="4" id="KW-0472">Membrane</keyword>
<name>A0ABZ2UZS1_9RHOB</name>
<dbReference type="InterPro" id="IPR002938">
    <property type="entry name" value="FAD-bd"/>
</dbReference>
<dbReference type="EMBL" id="CP150951">
    <property type="protein sequence ID" value="WZC47672.1"/>
    <property type="molecule type" value="Genomic_DNA"/>
</dbReference>
<dbReference type="Gene3D" id="3.30.70.2450">
    <property type="match status" value="1"/>
</dbReference>